<dbReference type="RefSeq" id="WP_197676159.1">
    <property type="nucleotide sequence ID" value="NZ_LT629710.1"/>
</dbReference>
<dbReference type="AlphaFoldDB" id="A0A1H0NYQ3"/>
<proteinExistence type="predicted"/>
<organism evidence="2 3">
    <name type="scientific">Nakamurella panacisegetis</name>
    <dbReference type="NCBI Taxonomy" id="1090615"/>
    <lineage>
        <taxon>Bacteria</taxon>
        <taxon>Bacillati</taxon>
        <taxon>Actinomycetota</taxon>
        <taxon>Actinomycetes</taxon>
        <taxon>Nakamurellales</taxon>
        <taxon>Nakamurellaceae</taxon>
        <taxon>Nakamurella</taxon>
    </lineage>
</organism>
<name>A0A1H0NYQ3_9ACTN</name>
<protein>
    <submittedName>
        <fullName evidence="2">Uncharacterized protein</fullName>
    </submittedName>
</protein>
<evidence type="ECO:0000313" key="2">
    <source>
        <dbReference type="EMBL" id="SDO97530.1"/>
    </source>
</evidence>
<keyword evidence="1" id="KW-0472">Membrane</keyword>
<keyword evidence="1" id="KW-0812">Transmembrane</keyword>
<dbReference type="EMBL" id="LT629710">
    <property type="protein sequence ID" value="SDO97530.1"/>
    <property type="molecule type" value="Genomic_DNA"/>
</dbReference>
<sequence length="141" mass="14504">MVSTRNLATNVRSPAGNPVDRRSALGRGLAAAGVLLSADVHLVLYFDGFSGIKVIGPAFMANAIGGIVIGLAVLLWHHWLPLLAAVGFGVATLAAYYISATVGLFGVHETFGGNQVVLAEVAEWVAVAGAVLALAAERRKA</sequence>
<feature type="transmembrane region" description="Helical" evidence="1">
    <location>
        <begin position="58"/>
        <end position="76"/>
    </location>
</feature>
<evidence type="ECO:0000256" key="1">
    <source>
        <dbReference type="SAM" id="Phobius"/>
    </source>
</evidence>
<keyword evidence="1" id="KW-1133">Transmembrane helix</keyword>
<keyword evidence="3" id="KW-1185">Reference proteome</keyword>
<dbReference type="Proteomes" id="UP000198741">
    <property type="component" value="Chromosome I"/>
</dbReference>
<feature type="transmembrane region" description="Helical" evidence="1">
    <location>
        <begin position="117"/>
        <end position="136"/>
    </location>
</feature>
<gene>
    <name evidence="2" type="ORF">SAMN04515671_2536</name>
</gene>
<feature type="transmembrane region" description="Helical" evidence="1">
    <location>
        <begin position="28"/>
        <end position="46"/>
    </location>
</feature>
<dbReference type="STRING" id="1090615.SAMN04515671_2536"/>
<evidence type="ECO:0000313" key="3">
    <source>
        <dbReference type="Proteomes" id="UP000198741"/>
    </source>
</evidence>
<feature type="transmembrane region" description="Helical" evidence="1">
    <location>
        <begin position="83"/>
        <end position="105"/>
    </location>
</feature>
<reference evidence="2 3" key="1">
    <citation type="submission" date="2016-10" db="EMBL/GenBank/DDBJ databases">
        <authorList>
            <person name="de Groot N.N."/>
        </authorList>
    </citation>
    <scope>NUCLEOTIDE SEQUENCE [LARGE SCALE GENOMIC DNA]</scope>
    <source>
        <strain evidence="3">P4-7,KCTC 19426,CECT 7604</strain>
    </source>
</reference>
<accession>A0A1H0NYQ3</accession>